<accession>A0A5D6VAP9</accession>
<evidence type="ECO:0000256" key="2">
    <source>
        <dbReference type="SAM" id="SignalP"/>
    </source>
</evidence>
<organism evidence="4 5">
    <name type="scientific">Hymenobacter lutimineralis</name>
    <dbReference type="NCBI Taxonomy" id="2606448"/>
    <lineage>
        <taxon>Bacteria</taxon>
        <taxon>Pseudomonadati</taxon>
        <taxon>Bacteroidota</taxon>
        <taxon>Cytophagia</taxon>
        <taxon>Cytophagales</taxon>
        <taxon>Hymenobacteraceae</taxon>
        <taxon>Hymenobacter</taxon>
    </lineage>
</organism>
<dbReference type="PANTHER" id="PTHR44103">
    <property type="entry name" value="PROPROTEIN CONVERTASE P"/>
    <property type="match status" value="1"/>
</dbReference>
<dbReference type="Gene3D" id="2.130.10.130">
    <property type="entry name" value="Integrin alpha, N-terminal"/>
    <property type="match status" value="2"/>
</dbReference>
<keyword evidence="5" id="KW-1185">Reference proteome</keyword>
<dbReference type="RefSeq" id="WP_149069845.1">
    <property type="nucleotide sequence ID" value="NZ_VTHL01000003.1"/>
</dbReference>
<dbReference type="InterPro" id="IPR028994">
    <property type="entry name" value="Integrin_alpha_N"/>
</dbReference>
<evidence type="ECO:0000256" key="1">
    <source>
        <dbReference type="ARBA" id="ARBA00022729"/>
    </source>
</evidence>
<dbReference type="NCBIfam" id="TIGR04183">
    <property type="entry name" value="Por_Secre_tail"/>
    <property type="match status" value="1"/>
</dbReference>
<comment type="caution">
    <text evidence="4">The sequence shown here is derived from an EMBL/GenBank/DDBJ whole genome shotgun (WGS) entry which is preliminary data.</text>
</comment>
<evidence type="ECO:0000313" key="5">
    <source>
        <dbReference type="Proteomes" id="UP000322791"/>
    </source>
</evidence>
<feature type="signal peptide" evidence="2">
    <location>
        <begin position="1"/>
        <end position="23"/>
    </location>
</feature>
<reference evidence="4 5" key="1">
    <citation type="submission" date="2019-08" db="EMBL/GenBank/DDBJ databases">
        <authorList>
            <person name="Seo M.-J."/>
        </authorList>
    </citation>
    <scope>NUCLEOTIDE SEQUENCE [LARGE SCALE GENOMIC DNA]</scope>
    <source>
        <strain evidence="4 5">KIGAM108</strain>
    </source>
</reference>
<dbReference type="EMBL" id="VTHL01000003">
    <property type="protein sequence ID" value="TYZ12606.1"/>
    <property type="molecule type" value="Genomic_DNA"/>
</dbReference>
<gene>
    <name evidence="4" type="ORF">FY528_04725</name>
</gene>
<dbReference type="InterPro" id="IPR013517">
    <property type="entry name" value="FG-GAP"/>
</dbReference>
<name>A0A5D6VAP9_9BACT</name>
<protein>
    <submittedName>
        <fullName evidence="4">T9SS type A sorting domain-containing protein</fullName>
    </submittedName>
</protein>
<dbReference type="Pfam" id="PF13517">
    <property type="entry name" value="FG-GAP_3"/>
    <property type="match status" value="1"/>
</dbReference>
<sequence>MMRRVKRGVVTGLLSLGALGVQAQELGSWGLEYQPLAKVVHGTQTLSMPWAGGFNAPQFSAIDLNQDGQNDLFAFDRMSNRVSTYLRVADAAGKLSWQYAPQYEALFPADLRNWALLRDYDCDGRPDLFTHANGGDIRVYRQETDARGQLTFKLASSQLQFYNTPNNSGNIFASAYDIPAIDDIDGDGKLDLLMLDFVLGTTLTWYRNVSPTCGGLDFRLETNYWGRLSTCFASCTGFAFNAQCRAAAPQHTGGAFFATLDLDGDGDRDLLTSRDQCPELVSLRNDGTATQALMQAAGLSTQFPPGTTPVRLPNFPGAYYLDVTFDGLPDLLLSPTLPDNADQIRLRETTWLYENTGTATIPAFTYRQADFLQGQMVDVSEAAAPTFLDVDGDGLLDLLVANGGDAPTAGTYRSALHYYHNDGTATEPAFTLVSEDYLELAAKGLLHLKPTVADLNRDGAADLAFGASQGGTGRVWYLLNQAAAGQPVRFEVAQLQELPGVGTLLAPAPTFADLNGDQYPDLLLGTNEATGAGSLRYYPQVPGAATLQFTLMDDDFGEVRNPDGNRPTNLQPLLTDLDKDGKLDLLTTDNFGQVRFFADITSQASPFDGLTDLFYQPLTQQYGAARLGTSANLHLGLAAADLTGDQQPELLIGLQEGGLQSFRVRRETETAVRSPRATFSFQVYPVPATDRATVETPLPTRLTVLDLTGRVVLTSSQPGRAHQLNLQGLAKGVYVVRAEGINGQLATRRLVVR</sequence>
<dbReference type="InterPro" id="IPR026444">
    <property type="entry name" value="Secre_tail"/>
</dbReference>
<feature type="chain" id="PRO_5022743740" evidence="2">
    <location>
        <begin position="24"/>
        <end position="753"/>
    </location>
</feature>
<evidence type="ECO:0000313" key="4">
    <source>
        <dbReference type="EMBL" id="TYZ12606.1"/>
    </source>
</evidence>
<proteinExistence type="predicted"/>
<dbReference type="Proteomes" id="UP000322791">
    <property type="component" value="Unassembled WGS sequence"/>
</dbReference>
<evidence type="ECO:0000259" key="3">
    <source>
        <dbReference type="Pfam" id="PF18962"/>
    </source>
</evidence>
<feature type="domain" description="Secretion system C-terminal sorting" evidence="3">
    <location>
        <begin position="683"/>
        <end position="751"/>
    </location>
</feature>
<dbReference type="PANTHER" id="PTHR44103:SF1">
    <property type="entry name" value="PROPROTEIN CONVERTASE P"/>
    <property type="match status" value="1"/>
</dbReference>
<dbReference type="Pfam" id="PF18962">
    <property type="entry name" value="Por_Secre_tail"/>
    <property type="match status" value="1"/>
</dbReference>
<keyword evidence="1 2" id="KW-0732">Signal</keyword>
<dbReference type="AlphaFoldDB" id="A0A5D6VAP9"/>
<dbReference type="SUPFAM" id="SSF69318">
    <property type="entry name" value="Integrin alpha N-terminal domain"/>
    <property type="match status" value="2"/>
</dbReference>